<dbReference type="EMBL" id="AOJK01000021">
    <property type="protein sequence ID" value="ELZ46389.1"/>
    <property type="molecule type" value="Genomic_DNA"/>
</dbReference>
<reference evidence="4 5" key="1">
    <citation type="journal article" date="2014" name="PLoS Genet.">
        <title>Phylogenetically driven sequencing of extremely halophilic archaea reveals strategies for static and dynamic osmo-response.</title>
        <authorList>
            <person name="Becker E.A."/>
            <person name="Seitzer P.M."/>
            <person name="Tritt A."/>
            <person name="Larsen D."/>
            <person name="Krusor M."/>
            <person name="Yao A.I."/>
            <person name="Wu D."/>
            <person name="Madern D."/>
            <person name="Eisen J.A."/>
            <person name="Darling A.E."/>
            <person name="Facciotti M.T."/>
        </authorList>
    </citation>
    <scope>NUCLEOTIDE SEQUENCE [LARGE SCALE GENOMIC DNA]</scope>
    <source>
        <strain evidence="4 5">DSM 19288</strain>
    </source>
</reference>
<comment type="caution">
    <text evidence="4">The sequence shown here is derived from an EMBL/GenBank/DDBJ whole genome shotgun (WGS) entry which is preliminary data.</text>
</comment>
<dbReference type="InterPro" id="IPR036162">
    <property type="entry name" value="Resolvase-like_N_sf"/>
</dbReference>
<proteinExistence type="predicted"/>
<dbReference type="PANTHER" id="PTHR30461">
    <property type="entry name" value="DNA-INVERTASE FROM LAMBDOID PROPHAGE"/>
    <property type="match status" value="1"/>
</dbReference>
<accession>M0EIZ6</accession>
<dbReference type="InterPro" id="IPR006119">
    <property type="entry name" value="Resolv_N"/>
</dbReference>
<evidence type="ECO:0000259" key="3">
    <source>
        <dbReference type="PROSITE" id="PS51736"/>
    </source>
</evidence>
<evidence type="ECO:0000313" key="4">
    <source>
        <dbReference type="EMBL" id="ELZ46389.1"/>
    </source>
</evidence>
<dbReference type="SUPFAM" id="SSF53041">
    <property type="entry name" value="Resolvase-like"/>
    <property type="match status" value="1"/>
</dbReference>
<evidence type="ECO:0000256" key="2">
    <source>
        <dbReference type="ARBA" id="ARBA00023172"/>
    </source>
</evidence>
<evidence type="ECO:0000313" key="5">
    <source>
        <dbReference type="Proteomes" id="UP000011586"/>
    </source>
</evidence>
<keyword evidence="1" id="KW-0238">DNA-binding</keyword>
<protein>
    <submittedName>
        <fullName evidence="4">Resolvase domain protein</fullName>
    </submittedName>
</protein>
<keyword evidence="5" id="KW-1185">Reference proteome</keyword>
<dbReference type="Pfam" id="PF00239">
    <property type="entry name" value="Resolvase"/>
    <property type="match status" value="1"/>
</dbReference>
<organism evidence="4 5">
    <name type="scientific">Halorubrum californiense DSM 19288</name>
    <dbReference type="NCBI Taxonomy" id="1227465"/>
    <lineage>
        <taxon>Archaea</taxon>
        <taxon>Methanobacteriati</taxon>
        <taxon>Methanobacteriota</taxon>
        <taxon>Stenosarchaea group</taxon>
        <taxon>Halobacteria</taxon>
        <taxon>Halobacteriales</taxon>
        <taxon>Haloferacaceae</taxon>
        <taxon>Halorubrum</taxon>
    </lineage>
</organism>
<sequence>MTEEAVAAYVRSSTDKQEHEHQRDDIINWCETNGVPTDSIQWYVDLGQSGSDPGREQFLELTDSIAEFNRVVTWEVSRLSRLGSTYQRFFEEASDADTIVHVANGWTDTIRPDGTGKLIADISAAVAEEQRRKLISRVNSGVRRARKEGKWLGETPSGFTRNDQGYLRPIINPNPDEDGYLEIRKALEDIEDGASYNETAAGLTTTRQTLSRIHQDEERRLWYLEGEASNDDRVSEALADISTQ</sequence>
<dbReference type="GO" id="GO:0003677">
    <property type="term" value="F:DNA binding"/>
    <property type="evidence" value="ECO:0007669"/>
    <property type="project" value="UniProtKB-KW"/>
</dbReference>
<keyword evidence="2" id="KW-0233">DNA recombination</keyword>
<dbReference type="CDD" id="cd00338">
    <property type="entry name" value="Ser_Recombinase"/>
    <property type="match status" value="1"/>
</dbReference>
<gene>
    <name evidence="4" type="ORF">C463_04234</name>
</gene>
<name>M0EIZ6_9EURY</name>
<dbReference type="AlphaFoldDB" id="M0EIZ6"/>
<dbReference type="GO" id="GO:0000150">
    <property type="term" value="F:DNA strand exchange activity"/>
    <property type="evidence" value="ECO:0007669"/>
    <property type="project" value="InterPro"/>
</dbReference>
<dbReference type="OrthoDB" id="24728at2157"/>
<dbReference type="InterPro" id="IPR050639">
    <property type="entry name" value="SSR_resolvase"/>
</dbReference>
<dbReference type="PANTHER" id="PTHR30461:SF2">
    <property type="entry name" value="SERINE RECOMBINASE PINE-RELATED"/>
    <property type="match status" value="1"/>
</dbReference>
<dbReference type="SMART" id="SM00857">
    <property type="entry name" value="Resolvase"/>
    <property type="match status" value="1"/>
</dbReference>
<evidence type="ECO:0000256" key="1">
    <source>
        <dbReference type="ARBA" id="ARBA00023125"/>
    </source>
</evidence>
<feature type="domain" description="Resolvase/invertase-type recombinase catalytic" evidence="3">
    <location>
        <begin position="5"/>
        <end position="149"/>
    </location>
</feature>
<dbReference type="Proteomes" id="UP000011586">
    <property type="component" value="Unassembled WGS sequence"/>
</dbReference>
<dbReference type="RefSeq" id="WP_008441313.1">
    <property type="nucleotide sequence ID" value="NZ_AOJK01000021.1"/>
</dbReference>
<dbReference type="Gene3D" id="3.40.50.1390">
    <property type="entry name" value="Resolvase, N-terminal catalytic domain"/>
    <property type="match status" value="1"/>
</dbReference>
<dbReference type="STRING" id="1227465.C463_04234"/>
<dbReference type="PROSITE" id="PS51736">
    <property type="entry name" value="RECOMBINASES_3"/>
    <property type="match status" value="1"/>
</dbReference>